<dbReference type="GO" id="GO:0005886">
    <property type="term" value="C:plasma membrane"/>
    <property type="evidence" value="ECO:0007669"/>
    <property type="project" value="UniProtKB-SubCell"/>
</dbReference>
<gene>
    <name evidence="9" type="ordered locus">Palpr_2353</name>
</gene>
<feature type="transmembrane region" description="Helical" evidence="8">
    <location>
        <begin position="320"/>
        <end position="343"/>
    </location>
</feature>
<name>E4T6Z2_PALPW</name>
<dbReference type="EMBL" id="CP002345">
    <property type="protein sequence ID" value="ADQ80486.1"/>
    <property type="molecule type" value="Genomic_DNA"/>
</dbReference>
<dbReference type="PANTHER" id="PTHR21716">
    <property type="entry name" value="TRANSMEMBRANE PROTEIN"/>
    <property type="match status" value="1"/>
</dbReference>
<feature type="transmembrane region" description="Helical" evidence="8">
    <location>
        <begin position="12"/>
        <end position="30"/>
    </location>
</feature>
<dbReference type="KEGG" id="ppn:Palpr_2353"/>
<dbReference type="AlphaFoldDB" id="E4T6Z2"/>
<dbReference type="PANTHER" id="PTHR21716:SF53">
    <property type="entry name" value="PERMEASE PERM-RELATED"/>
    <property type="match status" value="1"/>
</dbReference>
<dbReference type="RefSeq" id="WP_013445855.1">
    <property type="nucleotide sequence ID" value="NC_014734.1"/>
</dbReference>
<evidence type="ECO:0000256" key="7">
    <source>
        <dbReference type="ARBA" id="ARBA00023136"/>
    </source>
</evidence>
<sequence>MKRISKPFTFDRVVRIVIGLTVLILLFLLLNRLSGVLLPFLVAWLLAYLLQPIVKLFQHKLRFKSRVLSIIATLILFFGSIIGLISILAPIVSLEVQKLSQLIGAFSKTIDVNTFIPAAWQDEIKYYLTHLDFQTLLKDQNIMEGFKKLAPGLWSFINGSLDFVMGFSVIVIVFLYLVFILLDYEKITSGFYGIIPPKYKTLITEILSDLESGMNRYFRGQALIALIVAILFVIGFSIIQLPLAIILGLLIGALTLVPYLKALALIPCGVMGLLQAAETGRNFGSILLGIAIVFTVIQVIEDMVLTPKIMGKVTGLNPAVILLSLSVWGSLMGMVGMIIALPMTTLMISYYKRFVLNDEDEIQTNNPEDLKPEETTM</sequence>
<evidence type="ECO:0000256" key="1">
    <source>
        <dbReference type="ARBA" id="ARBA00004651"/>
    </source>
</evidence>
<dbReference type="STRING" id="694427.Palpr_2353"/>
<keyword evidence="7 8" id="KW-0472">Membrane</keyword>
<keyword evidence="4" id="KW-1003">Cell membrane</keyword>
<evidence type="ECO:0000256" key="8">
    <source>
        <dbReference type="SAM" id="Phobius"/>
    </source>
</evidence>
<dbReference type="InterPro" id="IPR002549">
    <property type="entry name" value="AI-2E-like"/>
</dbReference>
<organism evidence="9 10">
    <name type="scientific">Paludibacter propionicigenes (strain DSM 17365 / JCM 13257 / WB4)</name>
    <dbReference type="NCBI Taxonomy" id="694427"/>
    <lineage>
        <taxon>Bacteria</taxon>
        <taxon>Pseudomonadati</taxon>
        <taxon>Bacteroidota</taxon>
        <taxon>Bacteroidia</taxon>
        <taxon>Bacteroidales</taxon>
        <taxon>Paludibacteraceae</taxon>
        <taxon>Paludibacter</taxon>
    </lineage>
</organism>
<proteinExistence type="inferred from homology"/>
<accession>E4T6Z2</accession>
<dbReference type="HOGENOM" id="CLU_031275_8_0_10"/>
<comment type="similarity">
    <text evidence="2">Belongs to the autoinducer-2 exporter (AI-2E) (TC 2.A.86) family.</text>
</comment>
<dbReference type="Proteomes" id="UP000008718">
    <property type="component" value="Chromosome"/>
</dbReference>
<keyword evidence="5 8" id="KW-0812">Transmembrane</keyword>
<keyword evidence="6 8" id="KW-1133">Transmembrane helix</keyword>
<feature type="transmembrane region" description="Helical" evidence="8">
    <location>
        <begin position="163"/>
        <end position="182"/>
    </location>
</feature>
<evidence type="ECO:0000313" key="9">
    <source>
        <dbReference type="EMBL" id="ADQ80486.1"/>
    </source>
</evidence>
<evidence type="ECO:0000256" key="4">
    <source>
        <dbReference type="ARBA" id="ARBA00022475"/>
    </source>
</evidence>
<feature type="transmembrane region" description="Helical" evidence="8">
    <location>
        <begin position="222"/>
        <end position="239"/>
    </location>
</feature>
<keyword evidence="10" id="KW-1185">Reference proteome</keyword>
<comment type="subcellular location">
    <subcellularLocation>
        <location evidence="1">Cell membrane</location>
        <topology evidence="1">Multi-pass membrane protein</topology>
    </subcellularLocation>
</comment>
<feature type="transmembrane region" description="Helical" evidence="8">
    <location>
        <begin position="245"/>
        <end position="270"/>
    </location>
</feature>
<dbReference type="Pfam" id="PF01594">
    <property type="entry name" value="AI-2E_transport"/>
    <property type="match status" value="1"/>
</dbReference>
<reference key="1">
    <citation type="submission" date="2010-11" db="EMBL/GenBank/DDBJ databases">
        <title>The complete genome of Paludibacter propionicigenes DSM 17365.</title>
        <authorList>
            <consortium name="US DOE Joint Genome Institute (JGI-PGF)"/>
            <person name="Lucas S."/>
            <person name="Copeland A."/>
            <person name="Lapidus A."/>
            <person name="Bruce D."/>
            <person name="Goodwin L."/>
            <person name="Pitluck S."/>
            <person name="Kyrpides N."/>
            <person name="Mavromatis K."/>
            <person name="Ivanova N."/>
            <person name="Munk A.C."/>
            <person name="Brettin T."/>
            <person name="Detter J.C."/>
            <person name="Han C."/>
            <person name="Tapia R."/>
            <person name="Land M."/>
            <person name="Hauser L."/>
            <person name="Markowitz V."/>
            <person name="Cheng J.-F."/>
            <person name="Hugenholtz P."/>
            <person name="Woyke T."/>
            <person name="Wu D."/>
            <person name="Gronow S."/>
            <person name="Wellnitz S."/>
            <person name="Brambilla E."/>
            <person name="Klenk H.-P."/>
            <person name="Eisen J.A."/>
        </authorList>
    </citation>
    <scope>NUCLEOTIDE SEQUENCE</scope>
    <source>
        <strain>WB4</strain>
    </source>
</reference>
<protein>
    <recommendedName>
        <fullName evidence="11">AI-2E family transporter</fullName>
    </recommendedName>
</protein>
<dbReference type="eggNOG" id="COG0628">
    <property type="taxonomic scope" value="Bacteria"/>
</dbReference>
<reference evidence="9 10" key="2">
    <citation type="journal article" date="2011" name="Stand. Genomic Sci.">
        <title>Complete genome sequence of Paludibacter propionicigenes type strain (WB4).</title>
        <authorList>
            <person name="Gronow S."/>
            <person name="Munk C."/>
            <person name="Lapidus A."/>
            <person name="Nolan M."/>
            <person name="Lucas S."/>
            <person name="Hammon N."/>
            <person name="Deshpande S."/>
            <person name="Cheng J.F."/>
            <person name="Tapia R."/>
            <person name="Han C."/>
            <person name="Goodwin L."/>
            <person name="Pitluck S."/>
            <person name="Liolios K."/>
            <person name="Ivanova N."/>
            <person name="Mavromatis K."/>
            <person name="Mikhailova N."/>
            <person name="Pati A."/>
            <person name="Chen A."/>
            <person name="Palaniappan K."/>
            <person name="Land M."/>
            <person name="Hauser L."/>
            <person name="Chang Y.J."/>
            <person name="Jeffries C.D."/>
            <person name="Brambilla E."/>
            <person name="Rohde M."/>
            <person name="Goker M."/>
            <person name="Detter J.C."/>
            <person name="Woyke T."/>
            <person name="Bristow J."/>
            <person name="Eisen J.A."/>
            <person name="Markowitz V."/>
            <person name="Hugenholtz P."/>
            <person name="Kyrpides N.C."/>
            <person name="Klenk H.P."/>
        </authorList>
    </citation>
    <scope>NUCLEOTIDE SEQUENCE [LARGE SCALE GENOMIC DNA]</scope>
    <source>
        <strain evidence="10">DSM 17365 / JCM 13257 / WB4</strain>
    </source>
</reference>
<feature type="transmembrane region" description="Helical" evidence="8">
    <location>
        <begin position="36"/>
        <end position="54"/>
    </location>
</feature>
<evidence type="ECO:0008006" key="11">
    <source>
        <dbReference type="Google" id="ProtNLM"/>
    </source>
</evidence>
<evidence type="ECO:0000313" key="10">
    <source>
        <dbReference type="Proteomes" id="UP000008718"/>
    </source>
</evidence>
<keyword evidence="3" id="KW-0813">Transport</keyword>
<evidence type="ECO:0000256" key="5">
    <source>
        <dbReference type="ARBA" id="ARBA00022692"/>
    </source>
</evidence>
<feature type="transmembrane region" description="Helical" evidence="8">
    <location>
        <begin position="282"/>
        <end position="300"/>
    </location>
</feature>
<feature type="transmembrane region" description="Helical" evidence="8">
    <location>
        <begin position="66"/>
        <end position="92"/>
    </location>
</feature>
<dbReference type="GO" id="GO:0055085">
    <property type="term" value="P:transmembrane transport"/>
    <property type="evidence" value="ECO:0007669"/>
    <property type="project" value="TreeGrafter"/>
</dbReference>
<evidence type="ECO:0000256" key="3">
    <source>
        <dbReference type="ARBA" id="ARBA00022448"/>
    </source>
</evidence>
<evidence type="ECO:0000256" key="6">
    <source>
        <dbReference type="ARBA" id="ARBA00022989"/>
    </source>
</evidence>
<evidence type="ECO:0000256" key="2">
    <source>
        <dbReference type="ARBA" id="ARBA00009773"/>
    </source>
</evidence>
<dbReference type="OrthoDB" id="1010875at2"/>